<dbReference type="EMBL" id="QEKH01000007">
    <property type="protein sequence ID" value="PVY44372.1"/>
    <property type="molecule type" value="Genomic_DNA"/>
</dbReference>
<dbReference type="RefSeq" id="WP_165832862.1">
    <property type="nucleotide sequence ID" value="NZ_CABMMC010000261.1"/>
</dbReference>
<dbReference type="AlphaFoldDB" id="A0A2U1B6Z6"/>
<gene>
    <name evidence="1" type="ORF">C8D82_107127</name>
</gene>
<dbReference type="Proteomes" id="UP000245959">
    <property type="component" value="Unassembled WGS sequence"/>
</dbReference>
<evidence type="ECO:0000313" key="1">
    <source>
        <dbReference type="EMBL" id="PVY44372.1"/>
    </source>
</evidence>
<dbReference type="GeneID" id="78297524"/>
<accession>A0A2U1B6Z6</accession>
<sequence length="263" mass="29451">MMRFDGDVIVGASVWSAGLILNGNRQVLVVDRGASVGSEYFDCFRPLRAEKREFRTEAARELAAELSELGKAEDFYGAAPLLYRELKEHAGQFRLWLEITAVRPAGSGWAVDLADAAGVSTIECRRVIDCTPECVTNPEFHRNNLTELRLSAAIHADAPEALREWNRPDFLTVRPGRRADELLLTLALPAVTPLPEARRRLLELWLARPAGCAGCRMLAIAKQPEYRVRENRREFAPGYRYFNSGSFADALEAIDHSEVTECF</sequence>
<protein>
    <submittedName>
        <fullName evidence="1">Uncharacterized protein</fullName>
    </submittedName>
</protein>
<organism evidence="1 2">
    <name type="scientific">Victivallis vadensis</name>
    <dbReference type="NCBI Taxonomy" id="172901"/>
    <lineage>
        <taxon>Bacteria</taxon>
        <taxon>Pseudomonadati</taxon>
        <taxon>Lentisphaerota</taxon>
        <taxon>Lentisphaeria</taxon>
        <taxon>Victivallales</taxon>
        <taxon>Victivallaceae</taxon>
        <taxon>Victivallis</taxon>
    </lineage>
</organism>
<evidence type="ECO:0000313" key="2">
    <source>
        <dbReference type="Proteomes" id="UP000245959"/>
    </source>
</evidence>
<comment type="caution">
    <text evidence="1">The sequence shown here is derived from an EMBL/GenBank/DDBJ whole genome shotgun (WGS) entry which is preliminary data.</text>
</comment>
<proteinExistence type="predicted"/>
<keyword evidence="2" id="KW-1185">Reference proteome</keyword>
<dbReference type="SUPFAM" id="SSF51905">
    <property type="entry name" value="FAD/NAD(P)-binding domain"/>
    <property type="match status" value="1"/>
</dbReference>
<reference evidence="1 2" key="1">
    <citation type="submission" date="2018-04" db="EMBL/GenBank/DDBJ databases">
        <title>Genomic Encyclopedia of Type Strains, Phase IV (KMG-IV): sequencing the most valuable type-strain genomes for metagenomic binning, comparative biology and taxonomic classification.</title>
        <authorList>
            <person name="Goeker M."/>
        </authorList>
    </citation>
    <scope>NUCLEOTIDE SEQUENCE [LARGE SCALE GENOMIC DNA]</scope>
    <source>
        <strain evidence="1 2">DSM 14823</strain>
    </source>
</reference>
<name>A0A2U1B6Z6_9BACT</name>
<dbReference type="InterPro" id="IPR036188">
    <property type="entry name" value="FAD/NAD-bd_sf"/>
</dbReference>